<reference evidence="1 2" key="1">
    <citation type="journal article" date="2022" name="Microbiol. Resour. Announc.">
        <title>Complete Genome Sequences of Thermus Strains Isolated from Senami Hot Spring in Japan.</title>
        <authorList>
            <person name="Miyazaki K."/>
        </authorList>
    </citation>
    <scope>NUCLEOTIDE SEQUENCE [LARGE SCALE GENOMIC DNA]</scope>
    <source>
        <strain evidence="1 2">SNM4-1</strain>
        <plasmid evidence="1 2">pTbrSNM4-1b</plasmid>
    </source>
</reference>
<sequence>MALPTDLEKELERSKKSFGPGWDRYLRRLLREEIRRKEAKKKLADFMRRVSGRSSLTEEEIFARLEGRT</sequence>
<protein>
    <recommendedName>
        <fullName evidence="3">CopG family transcriptional regulator</fullName>
    </recommendedName>
</protein>
<evidence type="ECO:0000313" key="2">
    <source>
        <dbReference type="Proteomes" id="UP000831120"/>
    </source>
</evidence>
<geneLocation type="plasmid" evidence="1 2">
    <name>pTbrSNM4-1b</name>
</geneLocation>
<evidence type="ECO:0008006" key="3">
    <source>
        <dbReference type="Google" id="ProtNLM"/>
    </source>
</evidence>
<dbReference type="Proteomes" id="UP000831120">
    <property type="component" value="Plasmid pTbrSNM4-1b"/>
</dbReference>
<dbReference type="RefSeq" id="WP_071678041.1">
    <property type="nucleotide sequence ID" value="NZ_AP025594.1"/>
</dbReference>
<accession>A0ABM7XML0</accession>
<organism evidence="1 2">
    <name type="scientific">Thermus brockianus</name>
    <dbReference type="NCBI Taxonomy" id="56956"/>
    <lineage>
        <taxon>Bacteria</taxon>
        <taxon>Thermotogati</taxon>
        <taxon>Deinococcota</taxon>
        <taxon>Deinococci</taxon>
        <taxon>Thermales</taxon>
        <taxon>Thermaceae</taxon>
        <taxon>Thermus</taxon>
    </lineage>
</organism>
<dbReference type="EMBL" id="AP025594">
    <property type="protein sequence ID" value="BDG17616.1"/>
    <property type="molecule type" value="Genomic_DNA"/>
</dbReference>
<gene>
    <name evidence="1" type="ORF">TbrSNM41_23500</name>
</gene>
<keyword evidence="1" id="KW-0614">Plasmid</keyword>
<keyword evidence="2" id="KW-1185">Reference proteome</keyword>
<proteinExistence type="predicted"/>
<evidence type="ECO:0000313" key="1">
    <source>
        <dbReference type="EMBL" id="BDG17616.1"/>
    </source>
</evidence>
<name>A0ABM7XML0_THEBO</name>